<dbReference type="Pfam" id="PF20613">
    <property type="entry name" value="HipA_2"/>
    <property type="match status" value="1"/>
</dbReference>
<dbReference type="InterPro" id="IPR046748">
    <property type="entry name" value="HipA_2"/>
</dbReference>
<accession>A0A934VWC3</accession>
<dbReference type="EMBL" id="JAENIJ010000013">
    <property type="protein sequence ID" value="MBK1882668.1"/>
    <property type="molecule type" value="Genomic_DNA"/>
</dbReference>
<comment type="caution">
    <text evidence="2">The sequence shown here is derived from an EMBL/GenBank/DDBJ whole genome shotgun (WGS) entry which is preliminary data.</text>
</comment>
<keyword evidence="3" id="KW-1185">Reference proteome</keyword>
<name>A0A934VWC3_9BACT</name>
<dbReference type="RefSeq" id="WP_200270024.1">
    <property type="nucleotide sequence ID" value="NZ_JAENIJ010000013.1"/>
</dbReference>
<evidence type="ECO:0000259" key="1">
    <source>
        <dbReference type="Pfam" id="PF20613"/>
    </source>
</evidence>
<evidence type="ECO:0000313" key="3">
    <source>
        <dbReference type="Proteomes" id="UP000603141"/>
    </source>
</evidence>
<organism evidence="2 3">
    <name type="scientific">Luteolibacter pohnpeiensis</name>
    <dbReference type="NCBI Taxonomy" id="454153"/>
    <lineage>
        <taxon>Bacteria</taxon>
        <taxon>Pseudomonadati</taxon>
        <taxon>Verrucomicrobiota</taxon>
        <taxon>Verrucomicrobiia</taxon>
        <taxon>Verrucomicrobiales</taxon>
        <taxon>Verrucomicrobiaceae</taxon>
        <taxon>Luteolibacter</taxon>
    </lineage>
</organism>
<protein>
    <recommendedName>
        <fullName evidence="1">HipA-like kinase domain-containing protein</fullName>
    </recommendedName>
</protein>
<sequence length="270" mass="31239">MPLRSFTAVQFRRPMNRGLNKPFLAFGASEDDGGRELLVVKSKAGFGDRPEAMLREIFALQLARELGLNAPEPVWVKILPNFDFSAADHPEFPELIRNSLGWNIGTVHLGDDWKQWIHGTIPPTIEKSDLEQAYAFDAMVQNSDREIGNPNALWRGKQVAILDFDKAFAFLRSYEKAEKPWRETLHRQVLSRHCFHQTLRQVTVDQFIGQDLWDTFEEWLLKERVPVLAKETETYLNDDDLDLPRLETYFRKLAGDTLDFFRILTATTCK</sequence>
<evidence type="ECO:0000313" key="2">
    <source>
        <dbReference type="EMBL" id="MBK1882668.1"/>
    </source>
</evidence>
<proteinExistence type="predicted"/>
<feature type="domain" description="HipA-like kinase" evidence="1">
    <location>
        <begin position="10"/>
        <end position="177"/>
    </location>
</feature>
<reference evidence="2" key="1">
    <citation type="submission" date="2021-01" db="EMBL/GenBank/DDBJ databases">
        <title>Modified the classification status of verrucomicrobia.</title>
        <authorList>
            <person name="Feng X."/>
        </authorList>
    </citation>
    <scope>NUCLEOTIDE SEQUENCE</scope>
    <source>
        <strain evidence="2">KCTC 22041</strain>
    </source>
</reference>
<dbReference type="Proteomes" id="UP000603141">
    <property type="component" value="Unassembled WGS sequence"/>
</dbReference>
<gene>
    <name evidence="2" type="ORF">JIN85_09585</name>
</gene>
<dbReference type="AlphaFoldDB" id="A0A934VWC3"/>